<organism evidence="1 2">
    <name type="scientific">Rotaria sordida</name>
    <dbReference type="NCBI Taxonomy" id="392033"/>
    <lineage>
        <taxon>Eukaryota</taxon>
        <taxon>Metazoa</taxon>
        <taxon>Spiralia</taxon>
        <taxon>Gnathifera</taxon>
        <taxon>Rotifera</taxon>
        <taxon>Eurotatoria</taxon>
        <taxon>Bdelloidea</taxon>
        <taxon>Philodinida</taxon>
        <taxon>Philodinidae</taxon>
        <taxon>Rotaria</taxon>
    </lineage>
</organism>
<protein>
    <submittedName>
        <fullName evidence="1">Uncharacterized protein</fullName>
    </submittedName>
</protein>
<name>A0A814CH54_9BILA</name>
<sequence length="448" mass="52792">MTVLFVQIDGKNSQEIYSNVDYDCLRKYDENNKYFSMAIILENQEGEQQRPIGYDCIYRYGTHRIKLEYYIESQIWKKIPLESNEEQENILNSLFDDNHDIRSLFQSFTLDQQIQIITKRYDKHFAEIDRIKNEKEYENKILLSASIFKEENPVKYVNNDLIELSLHETPKSLIICEDDEQQQSQIDLKKDFVDYGFHSLITGSRSKFSGLAPPPVAPRRSRQNSAFSQCSVRYASFIPPPTAPIRQRRVIESILLHVQRKKKLFEKIVDILKGTEPPTMRQLGLEFLRVYDGKFNYREGHIFFISFRKKIWRLTIEEIKCVDCPAGDIGPRSVLILNYKDEQKAKNENLRLQRKLQVEVDRREELYKQLSESESSLEMDEERALNQKFKLFSKHEKQTTSSSSSSPRYDLVRSRTASSPSFIINQNLEHLQTRRLTSNCLESNNHIE</sequence>
<dbReference type="AlphaFoldDB" id="A0A814CH54"/>
<dbReference type="EMBL" id="CAJNOU010000270">
    <property type="protein sequence ID" value="CAF0940156.1"/>
    <property type="molecule type" value="Genomic_DNA"/>
</dbReference>
<dbReference type="Proteomes" id="UP000663889">
    <property type="component" value="Unassembled WGS sequence"/>
</dbReference>
<dbReference type="Pfam" id="PF09755">
    <property type="entry name" value="DUF2046"/>
    <property type="match status" value="1"/>
</dbReference>
<dbReference type="PANTHER" id="PTHR15276">
    <property type="entry name" value="H4 D10S170 PROTEIN-RELATED"/>
    <property type="match status" value="1"/>
</dbReference>
<evidence type="ECO:0000313" key="2">
    <source>
        <dbReference type="Proteomes" id="UP000663889"/>
    </source>
</evidence>
<comment type="caution">
    <text evidence="1">The sequence shown here is derived from an EMBL/GenBank/DDBJ whole genome shotgun (WGS) entry which is preliminary data.</text>
</comment>
<evidence type="ECO:0000313" key="1">
    <source>
        <dbReference type="EMBL" id="CAF0940156.1"/>
    </source>
</evidence>
<dbReference type="InterPro" id="IPR019152">
    <property type="entry name" value="DUF2046"/>
</dbReference>
<accession>A0A814CH54</accession>
<dbReference type="PANTHER" id="PTHR15276:SF0">
    <property type="entry name" value="COILED-COIL DOMAIN-CONTAINING PROTEIN 6"/>
    <property type="match status" value="1"/>
</dbReference>
<gene>
    <name evidence="1" type="ORF">SEV965_LOCUS7666</name>
</gene>
<proteinExistence type="predicted"/>
<reference evidence="1" key="1">
    <citation type="submission" date="2021-02" db="EMBL/GenBank/DDBJ databases">
        <authorList>
            <person name="Nowell W R."/>
        </authorList>
    </citation>
    <scope>NUCLEOTIDE SEQUENCE</scope>
</reference>